<keyword evidence="1" id="KW-1133">Transmembrane helix</keyword>
<dbReference type="Proteomes" id="UP000029980">
    <property type="component" value="Chromosome"/>
</dbReference>
<feature type="transmembrane region" description="Helical" evidence="1">
    <location>
        <begin position="43"/>
        <end position="60"/>
    </location>
</feature>
<dbReference type="GeneID" id="25153452"/>
<sequence>MNTKNTGITCAVLGTTFLLAGVAEMLAFAGAVTSEAPTLSGDFFTGFVLLTIGAVFLTGVPKARKGESRSVAYLYSGLLLGLGLLAVGAFYTLADFVGTAVVEGQPWSPRVPLYLLLGVVSGLIYIPVRKGVREWTG</sequence>
<organism evidence="2 3">
    <name type="scientific">Thermococcus eurythermalis</name>
    <dbReference type="NCBI Taxonomy" id="1505907"/>
    <lineage>
        <taxon>Archaea</taxon>
        <taxon>Methanobacteriati</taxon>
        <taxon>Methanobacteriota</taxon>
        <taxon>Thermococci</taxon>
        <taxon>Thermococcales</taxon>
        <taxon>Thermococcaceae</taxon>
        <taxon>Thermococcus</taxon>
    </lineage>
</organism>
<keyword evidence="1" id="KW-0472">Membrane</keyword>
<proteinExistence type="predicted"/>
<dbReference type="RefSeq" id="WP_050003318.1">
    <property type="nucleotide sequence ID" value="NZ_CP008887.1"/>
</dbReference>
<feature type="transmembrane region" description="Helical" evidence="1">
    <location>
        <begin position="111"/>
        <end position="128"/>
    </location>
</feature>
<feature type="transmembrane region" description="Helical" evidence="1">
    <location>
        <begin position="72"/>
        <end position="91"/>
    </location>
</feature>
<gene>
    <name evidence="2" type="ORF">TEU_08395</name>
</gene>
<evidence type="ECO:0000313" key="2">
    <source>
        <dbReference type="EMBL" id="AIU70348.1"/>
    </source>
</evidence>
<keyword evidence="3" id="KW-1185">Reference proteome</keyword>
<keyword evidence="1" id="KW-0812">Transmembrane</keyword>
<dbReference type="EMBL" id="CP008887">
    <property type="protein sequence ID" value="AIU70348.1"/>
    <property type="molecule type" value="Genomic_DNA"/>
</dbReference>
<reference evidence="2 3" key="1">
    <citation type="journal article" date="2015" name="Int. J. Syst. Evol. Microbiol.">
        <title>Thermococcus eurythermalis sp. nov., a conditional piezophilic hyperthermophilic archaeon with a wide temperature range isolated from an oil-immersed chimney in the Guaymas Basin.</title>
        <authorList>
            <person name="Zhao W."/>
            <person name="Zeng X."/>
            <person name="Xiao X."/>
        </authorList>
    </citation>
    <scope>NUCLEOTIDE SEQUENCE [LARGE SCALE GENOMIC DNA]</scope>
    <source>
        <strain evidence="2 3">A501</strain>
    </source>
</reference>
<dbReference type="KEGG" id="teu:TEU_08395"/>
<accession>A0A097QV56</accession>
<dbReference type="OrthoDB" id="99316at2157"/>
<evidence type="ECO:0000313" key="3">
    <source>
        <dbReference type="Proteomes" id="UP000029980"/>
    </source>
</evidence>
<protein>
    <submittedName>
        <fullName evidence="2">Uncharacterized protein</fullName>
    </submittedName>
</protein>
<evidence type="ECO:0000256" key="1">
    <source>
        <dbReference type="SAM" id="Phobius"/>
    </source>
</evidence>
<dbReference type="STRING" id="1505907.TEU_08395"/>
<dbReference type="HOGENOM" id="CLU_1860791_0_0_2"/>
<dbReference type="AlphaFoldDB" id="A0A097QV56"/>
<name>A0A097QV56_9EURY</name>